<gene>
    <name evidence="4" type="ORF">JOD45_001955</name>
</gene>
<evidence type="ECO:0000313" key="4">
    <source>
        <dbReference type="EMBL" id="MBM7645736.1"/>
    </source>
</evidence>
<evidence type="ECO:0000259" key="3">
    <source>
        <dbReference type="Pfam" id="PF13115"/>
    </source>
</evidence>
<dbReference type="InterPro" id="IPR032693">
    <property type="entry name" value="YtkA-like_dom"/>
</dbReference>
<feature type="domain" description="YtkA-like" evidence="3">
    <location>
        <begin position="46"/>
        <end position="128"/>
    </location>
</feature>
<feature type="region of interest" description="Disordered" evidence="1">
    <location>
        <begin position="26"/>
        <end position="46"/>
    </location>
</feature>
<protein>
    <submittedName>
        <fullName evidence="4">Uncharacterized lipoprotein YehR (DUF1307 family)</fullName>
    </submittedName>
</protein>
<keyword evidence="2" id="KW-0732">Signal</keyword>
<keyword evidence="4" id="KW-0449">Lipoprotein</keyword>
<accession>A0ABS2Q098</accession>
<evidence type="ECO:0000256" key="1">
    <source>
        <dbReference type="SAM" id="MobiDB-lite"/>
    </source>
</evidence>
<organism evidence="4 5">
    <name type="scientific">Scopulibacillus daqui</name>
    <dbReference type="NCBI Taxonomy" id="1469162"/>
    <lineage>
        <taxon>Bacteria</taxon>
        <taxon>Bacillati</taxon>
        <taxon>Bacillota</taxon>
        <taxon>Bacilli</taxon>
        <taxon>Bacillales</taxon>
        <taxon>Sporolactobacillaceae</taxon>
        <taxon>Scopulibacillus</taxon>
    </lineage>
</organism>
<feature type="chain" id="PRO_5046466766" evidence="2">
    <location>
        <begin position="22"/>
        <end position="147"/>
    </location>
</feature>
<dbReference type="Proteomes" id="UP000808914">
    <property type="component" value="Unassembled WGS sequence"/>
</dbReference>
<feature type="signal peptide" evidence="2">
    <location>
        <begin position="1"/>
        <end position="21"/>
    </location>
</feature>
<sequence>MKKITIIFFIIAMIVSLTACGQGEGQGAKADHHAMSHNTKQTSGSAEPLRVDILTSANAFKANQKGEIKIRVTKGNKPVSHPEEVIFEIYKAHQQDASKKYKGMNKGNGLYGINMTFSKPGNYHVIAHVTANGTHTMPEKVFHVKPS</sequence>
<reference evidence="4 5" key="1">
    <citation type="submission" date="2021-01" db="EMBL/GenBank/DDBJ databases">
        <title>Genomic Encyclopedia of Type Strains, Phase IV (KMG-IV): sequencing the most valuable type-strain genomes for metagenomic binning, comparative biology and taxonomic classification.</title>
        <authorList>
            <person name="Goeker M."/>
        </authorList>
    </citation>
    <scope>NUCLEOTIDE SEQUENCE [LARGE SCALE GENOMIC DNA]</scope>
    <source>
        <strain evidence="4 5">DSM 28236</strain>
    </source>
</reference>
<proteinExistence type="predicted"/>
<dbReference type="PROSITE" id="PS51257">
    <property type="entry name" value="PROKAR_LIPOPROTEIN"/>
    <property type="match status" value="1"/>
</dbReference>
<evidence type="ECO:0000313" key="5">
    <source>
        <dbReference type="Proteomes" id="UP000808914"/>
    </source>
</evidence>
<dbReference type="Pfam" id="PF13115">
    <property type="entry name" value="YtkA"/>
    <property type="match status" value="1"/>
</dbReference>
<name>A0ABS2Q098_9BACL</name>
<keyword evidence="5" id="KW-1185">Reference proteome</keyword>
<feature type="compositionally biased region" description="Polar residues" evidence="1">
    <location>
        <begin position="36"/>
        <end position="45"/>
    </location>
</feature>
<comment type="caution">
    <text evidence="4">The sequence shown here is derived from an EMBL/GenBank/DDBJ whole genome shotgun (WGS) entry which is preliminary data.</text>
</comment>
<evidence type="ECO:0000256" key="2">
    <source>
        <dbReference type="SAM" id="SignalP"/>
    </source>
</evidence>
<dbReference type="EMBL" id="JAFBER010000011">
    <property type="protein sequence ID" value="MBM7645736.1"/>
    <property type="molecule type" value="Genomic_DNA"/>
</dbReference>
<dbReference type="RefSeq" id="WP_205003653.1">
    <property type="nucleotide sequence ID" value="NZ_JAFBER010000011.1"/>
</dbReference>